<comment type="caution">
    <text evidence="1">The sequence shown here is derived from an EMBL/GenBank/DDBJ whole genome shotgun (WGS) entry which is preliminary data.</text>
</comment>
<reference evidence="1 2" key="1">
    <citation type="journal article" date="2018" name="J. Invertebr. Pathol.">
        <title>New genotyping method for the causative agent of crayfish plague (Aphanomyces astaci) based on whole genome data.</title>
        <authorList>
            <person name="Minardi D."/>
            <person name="Studholme D.J."/>
            <person name="van der Giezen M."/>
            <person name="Pretto T."/>
            <person name="Oidtmann B."/>
        </authorList>
    </citation>
    <scope>NUCLEOTIDE SEQUENCE [LARGE SCALE GENOMIC DNA]</scope>
    <source>
        <strain evidence="1 2">KB13</strain>
    </source>
</reference>
<dbReference type="AlphaFoldDB" id="A0A9X8HH47"/>
<evidence type="ECO:0000313" key="1">
    <source>
        <dbReference type="EMBL" id="RLO13435.1"/>
    </source>
</evidence>
<evidence type="ECO:0000313" key="2">
    <source>
        <dbReference type="Proteomes" id="UP000275652"/>
    </source>
</evidence>
<proteinExistence type="predicted"/>
<gene>
    <name evidence="1" type="ORF">DYB28_005768</name>
</gene>
<dbReference type="InterPro" id="IPR036748">
    <property type="entry name" value="MTH938-like_sf"/>
</dbReference>
<dbReference type="Proteomes" id="UP000275652">
    <property type="component" value="Unassembled WGS sequence"/>
</dbReference>
<protein>
    <submittedName>
        <fullName evidence="1">Uncharacterized protein</fullName>
    </submittedName>
</protein>
<sequence>MQNWTMDCFEMKERKHVAVVPALEHPHLAQQLRRAQHKVARAAAGSVRWINYGHDMHKEMMTDTQKVAITEYDEGGFVVNEVVSDTSNDCNGSHPNQILVLGCGKRIPRLLEPELAEYLKFHGIVVEYVDSVRTISS</sequence>
<dbReference type="EMBL" id="QUTI01006257">
    <property type="protein sequence ID" value="RLO13435.1"/>
    <property type="molecule type" value="Genomic_DNA"/>
</dbReference>
<accession>A0A9X8HH47</accession>
<organism evidence="1 2">
    <name type="scientific">Aphanomyces astaci</name>
    <name type="common">Crayfish plague agent</name>
    <dbReference type="NCBI Taxonomy" id="112090"/>
    <lineage>
        <taxon>Eukaryota</taxon>
        <taxon>Sar</taxon>
        <taxon>Stramenopiles</taxon>
        <taxon>Oomycota</taxon>
        <taxon>Saprolegniomycetes</taxon>
        <taxon>Saprolegniales</taxon>
        <taxon>Verrucalvaceae</taxon>
        <taxon>Aphanomyces</taxon>
    </lineage>
</organism>
<name>A0A9X8HH47_APHAT</name>
<dbReference type="SUPFAM" id="SSF64076">
    <property type="entry name" value="MTH938-like"/>
    <property type="match status" value="1"/>
</dbReference>